<dbReference type="EMBL" id="AIMB01000001">
    <property type="protein sequence ID" value="EJF91639.1"/>
    <property type="molecule type" value="Genomic_DNA"/>
</dbReference>
<dbReference type="RefSeq" id="WP_008037244.1">
    <property type="nucleotide sequence ID" value="NZ_JH725147.1"/>
</dbReference>
<keyword evidence="3" id="KW-1185">Reference proteome</keyword>
<evidence type="ECO:0000313" key="2">
    <source>
        <dbReference type="EMBL" id="EJF91639.1"/>
    </source>
</evidence>
<comment type="caution">
    <text evidence="2">The sequence shown here is derived from an EMBL/GenBank/DDBJ whole genome shotgun (WGS) entry which is preliminary data.</text>
</comment>
<feature type="compositionally biased region" description="Basic and acidic residues" evidence="1">
    <location>
        <begin position="28"/>
        <end position="49"/>
    </location>
</feature>
<proteinExistence type="predicted"/>
<dbReference type="STRING" id="1094558.ME5_00018"/>
<dbReference type="AlphaFoldDB" id="J0R7C7"/>
<dbReference type="HOGENOM" id="CLU_3132739_0_0_5"/>
<organism evidence="2 3">
    <name type="scientific">Bartonella tamiae Th239</name>
    <dbReference type="NCBI Taxonomy" id="1094558"/>
    <lineage>
        <taxon>Bacteria</taxon>
        <taxon>Pseudomonadati</taxon>
        <taxon>Pseudomonadota</taxon>
        <taxon>Alphaproteobacteria</taxon>
        <taxon>Hyphomicrobiales</taxon>
        <taxon>Bartonellaceae</taxon>
        <taxon>Bartonella</taxon>
    </lineage>
</organism>
<evidence type="ECO:0000256" key="1">
    <source>
        <dbReference type="SAM" id="MobiDB-lite"/>
    </source>
</evidence>
<reference evidence="2 3" key="1">
    <citation type="submission" date="2012-03" db="EMBL/GenBank/DDBJ databases">
        <title>The Genome Sequence of Bartonella tamiae Th239.</title>
        <authorList>
            <consortium name="The Broad Institute Genome Sequencing Platform"/>
            <consortium name="The Broad Institute Genome Sequencing Center for Infectious Disease"/>
            <person name="Feldgarden M."/>
            <person name="Kirby J."/>
            <person name="Kosoy M."/>
            <person name="Birtles R."/>
            <person name="Probert W.S."/>
            <person name="Chiaraviglio L."/>
            <person name="Young S.K."/>
            <person name="Zeng Q."/>
            <person name="Gargeya S."/>
            <person name="Fitzgerald M."/>
            <person name="Haas B."/>
            <person name="Abouelleil A."/>
            <person name="Alvarado L."/>
            <person name="Arachchi H.M."/>
            <person name="Berlin A."/>
            <person name="Chapman S.B."/>
            <person name="Gearin G."/>
            <person name="Goldberg J."/>
            <person name="Griggs A."/>
            <person name="Gujja S."/>
            <person name="Hansen M."/>
            <person name="Heiman D."/>
            <person name="Howarth C."/>
            <person name="Larimer J."/>
            <person name="Lui A."/>
            <person name="MacDonald P.J.P."/>
            <person name="McCowen C."/>
            <person name="Montmayeur A."/>
            <person name="Murphy C."/>
            <person name="Neiman D."/>
            <person name="Pearson M."/>
            <person name="Priest M."/>
            <person name="Roberts A."/>
            <person name="Saif S."/>
            <person name="Shea T."/>
            <person name="Sisk P."/>
            <person name="Stolte C."/>
            <person name="Sykes S."/>
            <person name="Wortman J."/>
            <person name="Nusbaum C."/>
            <person name="Birren B."/>
        </authorList>
    </citation>
    <scope>NUCLEOTIDE SEQUENCE [LARGE SCALE GENOMIC DNA]</scope>
    <source>
        <strain evidence="2 3">Th239</strain>
    </source>
</reference>
<dbReference type="Proteomes" id="UP000008952">
    <property type="component" value="Unassembled WGS sequence"/>
</dbReference>
<evidence type="ECO:0000313" key="3">
    <source>
        <dbReference type="Proteomes" id="UP000008952"/>
    </source>
</evidence>
<feature type="region of interest" description="Disordered" evidence="1">
    <location>
        <begin position="1"/>
        <end position="49"/>
    </location>
</feature>
<name>J0R7C7_9HYPH</name>
<protein>
    <submittedName>
        <fullName evidence="2">Uncharacterized protein</fullName>
    </submittedName>
</protein>
<accession>J0R7C7</accession>
<sequence>MADTTAQKRRNERLAKQLRANLLQRKSQARERNKNKETQEDVSKNTKSL</sequence>
<dbReference type="PATRIC" id="fig|1094558.3.peg.18"/>
<gene>
    <name evidence="2" type="ORF">ME5_00018</name>
</gene>